<accession>A0A2P6VSI0</accession>
<keyword evidence="3" id="KW-1185">Reference proteome</keyword>
<dbReference type="Proteomes" id="UP000239649">
    <property type="component" value="Unassembled WGS sequence"/>
</dbReference>
<evidence type="ECO:0000256" key="1">
    <source>
        <dbReference type="SAM" id="MobiDB-lite"/>
    </source>
</evidence>
<name>A0A2P6VSI0_9CHLO</name>
<sequence>MTAAPVEAPEEAPRLLGRRLAQSPPSVPLLPSGTDPLSGAPPGAQIVTTTTTGAFPSDAQVKTSTALGGIATTCDKYDPGTGEWARDPSVRYDASGGSTPDAQAVSKLVQTICNGTAREAGKQVLDGIQAGGSQADVAVAALFQQAPSQCSNAGDDAYVTAADAVNTGAVADLQATQAFFTNLVAAANSVGLPMCMSIAVLDKEGKTVLDSFEYHTGTAL</sequence>
<comment type="caution">
    <text evidence="2">The sequence shown here is derived from an EMBL/GenBank/DDBJ whole genome shotgun (WGS) entry which is preliminary data.</text>
</comment>
<dbReference type="EMBL" id="LHPF02000001">
    <property type="protein sequence ID" value="PSC77051.1"/>
    <property type="molecule type" value="Genomic_DNA"/>
</dbReference>
<proteinExistence type="predicted"/>
<organism evidence="2 3">
    <name type="scientific">Micractinium conductrix</name>
    <dbReference type="NCBI Taxonomy" id="554055"/>
    <lineage>
        <taxon>Eukaryota</taxon>
        <taxon>Viridiplantae</taxon>
        <taxon>Chlorophyta</taxon>
        <taxon>core chlorophytes</taxon>
        <taxon>Trebouxiophyceae</taxon>
        <taxon>Chlorellales</taxon>
        <taxon>Chlorellaceae</taxon>
        <taxon>Chlorella clade</taxon>
        <taxon>Micractinium</taxon>
    </lineage>
</organism>
<feature type="region of interest" description="Disordered" evidence="1">
    <location>
        <begin position="1"/>
        <end position="45"/>
    </location>
</feature>
<evidence type="ECO:0000313" key="2">
    <source>
        <dbReference type="EMBL" id="PSC77051.1"/>
    </source>
</evidence>
<protein>
    <submittedName>
        <fullName evidence="2">Carotenoid oxygenase</fullName>
    </submittedName>
</protein>
<reference evidence="2 3" key="1">
    <citation type="journal article" date="2018" name="Plant J.">
        <title>Genome sequences of Chlorella sorokiniana UTEX 1602 and Micractinium conductrix SAG 241.80: implications to maltose excretion by a green alga.</title>
        <authorList>
            <person name="Arriola M.B."/>
            <person name="Velmurugan N."/>
            <person name="Zhang Y."/>
            <person name="Plunkett M.H."/>
            <person name="Hondzo H."/>
            <person name="Barney B.M."/>
        </authorList>
    </citation>
    <scope>NUCLEOTIDE SEQUENCE [LARGE SCALE GENOMIC DNA]</scope>
    <source>
        <strain evidence="2 3">SAG 241.80</strain>
    </source>
</reference>
<dbReference type="AlphaFoldDB" id="A0A2P6VSI0"/>
<gene>
    <name evidence="2" type="primary">g688</name>
    <name evidence="2" type="ORF">C2E20_0688</name>
</gene>
<evidence type="ECO:0000313" key="3">
    <source>
        <dbReference type="Proteomes" id="UP000239649"/>
    </source>
</evidence>